<reference evidence="1" key="1">
    <citation type="journal article" date="2014" name="Front. Microbiol.">
        <title>High frequency of phylogenetically diverse reductive dehalogenase-homologous genes in deep subseafloor sedimentary metagenomes.</title>
        <authorList>
            <person name="Kawai M."/>
            <person name="Futagami T."/>
            <person name="Toyoda A."/>
            <person name="Takaki Y."/>
            <person name="Nishi S."/>
            <person name="Hori S."/>
            <person name="Arai W."/>
            <person name="Tsubouchi T."/>
            <person name="Morono Y."/>
            <person name="Uchiyama I."/>
            <person name="Ito T."/>
            <person name="Fujiyama A."/>
            <person name="Inagaki F."/>
            <person name="Takami H."/>
        </authorList>
    </citation>
    <scope>NUCLEOTIDE SEQUENCE</scope>
    <source>
        <strain evidence="1">Expedition CK06-06</strain>
    </source>
</reference>
<proteinExistence type="predicted"/>
<protein>
    <submittedName>
        <fullName evidence="1">Uncharacterized protein</fullName>
    </submittedName>
</protein>
<sequence>MENGINKHFIRFRKYDYKTLKQAKYEPNIFITLFQ</sequence>
<feature type="non-terminal residue" evidence="1">
    <location>
        <position position="35"/>
    </location>
</feature>
<gene>
    <name evidence="1" type="ORF">S01H4_44203</name>
</gene>
<accession>X1C8F8</accession>
<dbReference type="EMBL" id="BART01024480">
    <property type="protein sequence ID" value="GAH04366.1"/>
    <property type="molecule type" value="Genomic_DNA"/>
</dbReference>
<dbReference type="AlphaFoldDB" id="X1C8F8"/>
<comment type="caution">
    <text evidence="1">The sequence shown here is derived from an EMBL/GenBank/DDBJ whole genome shotgun (WGS) entry which is preliminary data.</text>
</comment>
<name>X1C8F8_9ZZZZ</name>
<organism evidence="1">
    <name type="scientific">marine sediment metagenome</name>
    <dbReference type="NCBI Taxonomy" id="412755"/>
    <lineage>
        <taxon>unclassified sequences</taxon>
        <taxon>metagenomes</taxon>
        <taxon>ecological metagenomes</taxon>
    </lineage>
</organism>
<evidence type="ECO:0000313" key="1">
    <source>
        <dbReference type="EMBL" id="GAH04366.1"/>
    </source>
</evidence>